<evidence type="ECO:0000313" key="3">
    <source>
        <dbReference type="EMBL" id="RUS67314.1"/>
    </source>
</evidence>
<proteinExistence type="predicted"/>
<reference evidence="3 4" key="1">
    <citation type="submission" date="2018-01" db="EMBL/GenBank/DDBJ databases">
        <title>Saezia sanguinis gen. nov., sp. nov., in the order Burkholderiales isolated from human blood.</title>
        <authorList>
            <person name="Medina-Pascual M.J."/>
            <person name="Valdezate S."/>
            <person name="Monzon S."/>
            <person name="Cuesta I."/>
            <person name="Carrasco G."/>
            <person name="Villalon P."/>
            <person name="Saez-Nieto J.A."/>
        </authorList>
    </citation>
    <scope>NUCLEOTIDE SEQUENCE [LARGE SCALE GENOMIC DNA]</scope>
    <source>
        <strain evidence="3 4">CNM695-12</strain>
    </source>
</reference>
<keyword evidence="4" id="KW-1185">Reference proteome</keyword>
<comment type="caution">
    <text evidence="3">The sequence shown here is derived from an EMBL/GenBank/DDBJ whole genome shotgun (WGS) entry which is preliminary data.</text>
</comment>
<dbReference type="RefSeq" id="WP_204250838.1">
    <property type="nucleotide sequence ID" value="NZ_PQSP01000002.1"/>
</dbReference>
<evidence type="ECO:0000256" key="2">
    <source>
        <dbReference type="SAM" id="Phobius"/>
    </source>
</evidence>
<feature type="compositionally biased region" description="Basic and acidic residues" evidence="1">
    <location>
        <begin position="162"/>
        <end position="172"/>
    </location>
</feature>
<protein>
    <recommendedName>
        <fullName evidence="5">DUF4760 domain-containing protein</fullName>
    </recommendedName>
</protein>
<evidence type="ECO:0000313" key="4">
    <source>
        <dbReference type="Proteomes" id="UP000286947"/>
    </source>
</evidence>
<evidence type="ECO:0008006" key="5">
    <source>
        <dbReference type="Google" id="ProtNLM"/>
    </source>
</evidence>
<feature type="transmembrane region" description="Helical" evidence="2">
    <location>
        <begin position="12"/>
        <end position="31"/>
    </location>
</feature>
<keyword evidence="2" id="KW-1133">Transmembrane helix</keyword>
<keyword evidence="2" id="KW-0472">Membrane</keyword>
<dbReference type="AlphaFoldDB" id="A0A433SFA7"/>
<gene>
    <name evidence="3" type="ORF">CUZ56_01258</name>
</gene>
<dbReference type="EMBL" id="PQSP01000002">
    <property type="protein sequence ID" value="RUS67314.1"/>
    <property type="molecule type" value="Genomic_DNA"/>
</dbReference>
<name>A0A433SFA7_9BURK</name>
<keyword evidence="2" id="KW-0812">Transmembrane</keyword>
<dbReference type="Proteomes" id="UP000286947">
    <property type="component" value="Unassembled WGS sequence"/>
</dbReference>
<evidence type="ECO:0000256" key="1">
    <source>
        <dbReference type="SAM" id="MobiDB-lite"/>
    </source>
</evidence>
<organism evidence="3 4">
    <name type="scientific">Saezia sanguinis</name>
    <dbReference type="NCBI Taxonomy" id="1965230"/>
    <lineage>
        <taxon>Bacteria</taxon>
        <taxon>Pseudomonadati</taxon>
        <taxon>Pseudomonadota</taxon>
        <taxon>Betaproteobacteria</taxon>
        <taxon>Burkholderiales</taxon>
        <taxon>Saeziaceae</taxon>
        <taxon>Saezia</taxon>
    </lineage>
</organism>
<sequence>MTETALITIVGETAKVLSLLFAVGVFAWNFIRARENEEFEIHDTLSNAYTDFLKQVIGNSDLYLLSEKVHPELNDEQLMRRNALFEILISIFERAYLLLCRKRMSQRRRQLWYSWEDFIRQWCRRSDFSAALPRLLEGEDPDFARYIGQIAQTEQTQSDTKTQAEHNDPSAA</sequence>
<feature type="region of interest" description="Disordered" evidence="1">
    <location>
        <begin position="153"/>
        <end position="172"/>
    </location>
</feature>
<accession>A0A433SFA7</accession>